<dbReference type="PROSITE" id="PS50835">
    <property type="entry name" value="IG_LIKE"/>
    <property type="match status" value="1"/>
</dbReference>
<name>A0ABN7P2T0_TIMPD</name>
<sequence length="156" mass="17755">MITLIGSTTLGIISERRRQRSLGGPDKFVKSGSLLRLTCVLRRSTEAPVYVFWYHEERMINYDLGRGVKVRHARYSSELVVAEAHKSDSGNYSCVPSNARPANINVHILNGEEPAAMQHGSKSFSISLTSRRRHRHLEERLFVFFLLAITFALQIR</sequence>
<protein>
    <recommendedName>
        <fullName evidence="2">Ig-like domain-containing protein</fullName>
    </recommendedName>
</protein>
<comment type="caution">
    <text evidence="3">The sequence shown here is derived from an EMBL/GenBank/DDBJ whole genome shotgun (WGS) entry which is preliminary data.</text>
</comment>
<dbReference type="Proteomes" id="UP001153148">
    <property type="component" value="Unassembled WGS sequence"/>
</dbReference>
<dbReference type="InterPro" id="IPR037448">
    <property type="entry name" value="Zig-8"/>
</dbReference>
<dbReference type="InterPro" id="IPR007110">
    <property type="entry name" value="Ig-like_dom"/>
</dbReference>
<dbReference type="SUPFAM" id="SSF48726">
    <property type="entry name" value="Immunoglobulin"/>
    <property type="match status" value="1"/>
</dbReference>
<dbReference type="InterPro" id="IPR013783">
    <property type="entry name" value="Ig-like_fold"/>
</dbReference>
<keyword evidence="1" id="KW-0812">Transmembrane</keyword>
<dbReference type="InterPro" id="IPR036179">
    <property type="entry name" value="Ig-like_dom_sf"/>
</dbReference>
<feature type="domain" description="Ig-like" evidence="2">
    <location>
        <begin position="29"/>
        <end position="105"/>
    </location>
</feature>
<keyword evidence="4" id="KW-1185">Reference proteome</keyword>
<gene>
    <name evidence="3" type="ORF">TPAB3V08_LOCUS6701</name>
</gene>
<proteinExistence type="predicted"/>
<feature type="transmembrane region" description="Helical" evidence="1">
    <location>
        <begin position="137"/>
        <end position="155"/>
    </location>
</feature>
<evidence type="ECO:0000313" key="3">
    <source>
        <dbReference type="EMBL" id="CAG2059742.1"/>
    </source>
</evidence>
<reference evidence="3" key="1">
    <citation type="submission" date="2021-03" db="EMBL/GenBank/DDBJ databases">
        <authorList>
            <person name="Tran Van P."/>
        </authorList>
    </citation>
    <scope>NUCLEOTIDE SEQUENCE</scope>
</reference>
<dbReference type="SMART" id="SM00408">
    <property type="entry name" value="IGc2"/>
    <property type="match status" value="1"/>
</dbReference>
<accession>A0ABN7P2T0</accession>
<dbReference type="Gene3D" id="2.60.40.10">
    <property type="entry name" value="Immunoglobulins"/>
    <property type="match status" value="1"/>
</dbReference>
<keyword evidence="1" id="KW-0472">Membrane</keyword>
<dbReference type="SMART" id="SM00409">
    <property type="entry name" value="IG"/>
    <property type="match status" value="1"/>
</dbReference>
<organism evidence="3 4">
    <name type="scientific">Timema podura</name>
    <name type="common">Walking stick</name>
    <dbReference type="NCBI Taxonomy" id="61482"/>
    <lineage>
        <taxon>Eukaryota</taxon>
        <taxon>Metazoa</taxon>
        <taxon>Ecdysozoa</taxon>
        <taxon>Arthropoda</taxon>
        <taxon>Hexapoda</taxon>
        <taxon>Insecta</taxon>
        <taxon>Pterygota</taxon>
        <taxon>Neoptera</taxon>
        <taxon>Polyneoptera</taxon>
        <taxon>Phasmatodea</taxon>
        <taxon>Timematodea</taxon>
        <taxon>Timematoidea</taxon>
        <taxon>Timematidae</taxon>
        <taxon>Timema</taxon>
    </lineage>
</organism>
<dbReference type="PANTHER" id="PTHR23279">
    <property type="entry name" value="DEFECTIVE PROBOSCIS EXTENSION RESPONSE DPR -RELATED"/>
    <property type="match status" value="1"/>
</dbReference>
<evidence type="ECO:0000256" key="1">
    <source>
        <dbReference type="SAM" id="Phobius"/>
    </source>
</evidence>
<evidence type="ECO:0000313" key="4">
    <source>
        <dbReference type="Proteomes" id="UP001153148"/>
    </source>
</evidence>
<dbReference type="InterPro" id="IPR003599">
    <property type="entry name" value="Ig_sub"/>
</dbReference>
<evidence type="ECO:0000259" key="2">
    <source>
        <dbReference type="PROSITE" id="PS50835"/>
    </source>
</evidence>
<dbReference type="PANTHER" id="PTHR23279:SF37">
    <property type="entry name" value="DEFECTIVE PROBOSCIS EXTENSION RESPONSE 13, ISOFORM B"/>
    <property type="match status" value="1"/>
</dbReference>
<keyword evidence="1" id="KW-1133">Transmembrane helix</keyword>
<dbReference type="EMBL" id="CAJPIN010010404">
    <property type="protein sequence ID" value="CAG2059742.1"/>
    <property type="molecule type" value="Genomic_DNA"/>
</dbReference>
<dbReference type="Pfam" id="PF13927">
    <property type="entry name" value="Ig_3"/>
    <property type="match status" value="1"/>
</dbReference>
<dbReference type="InterPro" id="IPR003598">
    <property type="entry name" value="Ig_sub2"/>
</dbReference>